<evidence type="ECO:0000256" key="1">
    <source>
        <dbReference type="SAM" id="MobiDB-lite"/>
    </source>
</evidence>
<feature type="region of interest" description="Disordered" evidence="1">
    <location>
        <begin position="1"/>
        <end position="35"/>
    </location>
</feature>
<organism evidence="2 3">
    <name type="scientific">Deinococcus hopiensis KR-140</name>
    <dbReference type="NCBI Taxonomy" id="695939"/>
    <lineage>
        <taxon>Bacteria</taxon>
        <taxon>Thermotogati</taxon>
        <taxon>Deinococcota</taxon>
        <taxon>Deinococci</taxon>
        <taxon>Deinococcales</taxon>
        <taxon>Deinococcaceae</taxon>
        <taxon>Deinococcus</taxon>
    </lineage>
</organism>
<accession>A0A1W1UP61</accession>
<gene>
    <name evidence="2" type="ORF">SAMN00790413_04172</name>
</gene>
<sequence>MLRRGEISDAQRERLESLFPPLPGSERPYLEPRSSGAPCGFSERVRHGAMFLNGWANGQPRGGFSTEIYLRAEGQGKPVAFVLSGGQRHESKQRQPLLVTGAGRRAGRGRPRICSGRRFAGKGYGHTVVRKHSPACGTRMSIPGRKDQGPNICFGAAVYRERNKVERLLNSLKNFRRSATRCRKRAVGFQGWPSCSGPDWSNPTYPTPCRVFPGAACHDSGGLAHLSALRPA</sequence>
<protein>
    <submittedName>
        <fullName evidence="2">Uncharacterized protein</fullName>
    </submittedName>
</protein>
<dbReference type="STRING" id="695939.SAMN00790413_04172"/>
<dbReference type="Proteomes" id="UP000192582">
    <property type="component" value="Unassembled WGS sequence"/>
</dbReference>
<dbReference type="AlphaFoldDB" id="A0A1W1UP61"/>
<feature type="compositionally biased region" description="Basic and acidic residues" evidence="1">
    <location>
        <begin position="1"/>
        <end position="16"/>
    </location>
</feature>
<proteinExistence type="predicted"/>
<evidence type="ECO:0000313" key="3">
    <source>
        <dbReference type="Proteomes" id="UP000192582"/>
    </source>
</evidence>
<reference evidence="2 3" key="1">
    <citation type="submission" date="2017-04" db="EMBL/GenBank/DDBJ databases">
        <authorList>
            <person name="Afonso C.L."/>
            <person name="Miller P.J."/>
            <person name="Scott M.A."/>
            <person name="Spackman E."/>
            <person name="Goraichik I."/>
            <person name="Dimitrov K.M."/>
            <person name="Suarez D.L."/>
            <person name="Swayne D.E."/>
        </authorList>
    </citation>
    <scope>NUCLEOTIDE SEQUENCE [LARGE SCALE GENOMIC DNA]</scope>
    <source>
        <strain evidence="2 3">KR-140</strain>
    </source>
</reference>
<evidence type="ECO:0000313" key="2">
    <source>
        <dbReference type="EMBL" id="SMB82867.1"/>
    </source>
</evidence>
<name>A0A1W1UP61_9DEIO</name>
<dbReference type="EMBL" id="FWWU01000006">
    <property type="protein sequence ID" value="SMB82867.1"/>
    <property type="molecule type" value="Genomic_DNA"/>
</dbReference>
<keyword evidence="3" id="KW-1185">Reference proteome</keyword>